<accession>B9EW39</accession>
<reference evidence="1" key="2">
    <citation type="submission" date="2008-12" db="EMBL/GenBank/DDBJ databases">
        <title>Improved gene annotation of the rice (Oryza sativa) genomes.</title>
        <authorList>
            <person name="Wang J."/>
            <person name="Li R."/>
            <person name="Fan W."/>
            <person name="Huang Q."/>
            <person name="Zhang J."/>
            <person name="Zhou Y."/>
            <person name="Hu Y."/>
            <person name="Zi S."/>
            <person name="Li J."/>
            <person name="Ni P."/>
            <person name="Zheng H."/>
            <person name="Zhang Y."/>
            <person name="Zhao M."/>
            <person name="Hao Q."/>
            <person name="McDermott J."/>
            <person name="Samudrala R."/>
            <person name="Kristiansen K."/>
            <person name="Wong G.K.-S."/>
        </authorList>
    </citation>
    <scope>NUCLEOTIDE SEQUENCE</scope>
</reference>
<reference evidence="1" key="1">
    <citation type="journal article" date="2005" name="PLoS Biol.">
        <title>The genomes of Oryza sativa: a history of duplications.</title>
        <authorList>
            <person name="Yu J."/>
            <person name="Wang J."/>
            <person name="Lin W."/>
            <person name="Li S."/>
            <person name="Li H."/>
            <person name="Zhou J."/>
            <person name="Ni P."/>
            <person name="Dong W."/>
            <person name="Hu S."/>
            <person name="Zeng C."/>
            <person name="Zhang J."/>
            <person name="Zhang Y."/>
            <person name="Li R."/>
            <person name="Xu Z."/>
            <person name="Li S."/>
            <person name="Li X."/>
            <person name="Zheng H."/>
            <person name="Cong L."/>
            <person name="Lin L."/>
            <person name="Yin J."/>
            <person name="Geng J."/>
            <person name="Li G."/>
            <person name="Shi J."/>
            <person name="Liu J."/>
            <person name="Lv H."/>
            <person name="Li J."/>
            <person name="Wang J."/>
            <person name="Deng Y."/>
            <person name="Ran L."/>
            <person name="Shi X."/>
            <person name="Wang X."/>
            <person name="Wu Q."/>
            <person name="Li C."/>
            <person name="Ren X."/>
            <person name="Wang J."/>
            <person name="Wang X."/>
            <person name="Li D."/>
            <person name="Liu D."/>
            <person name="Zhang X."/>
            <person name="Ji Z."/>
            <person name="Zhao W."/>
            <person name="Sun Y."/>
            <person name="Zhang Z."/>
            <person name="Bao J."/>
            <person name="Han Y."/>
            <person name="Dong L."/>
            <person name="Ji J."/>
            <person name="Chen P."/>
            <person name="Wu S."/>
            <person name="Liu J."/>
            <person name="Xiao Y."/>
            <person name="Bu D."/>
            <person name="Tan J."/>
            <person name="Yang L."/>
            <person name="Ye C."/>
            <person name="Zhang J."/>
            <person name="Xu J."/>
            <person name="Zhou Y."/>
            <person name="Yu Y."/>
            <person name="Zhang B."/>
            <person name="Zhuang S."/>
            <person name="Wei H."/>
            <person name="Liu B."/>
            <person name="Lei M."/>
            <person name="Yu H."/>
            <person name="Li Y."/>
            <person name="Xu H."/>
            <person name="Wei S."/>
            <person name="He X."/>
            <person name="Fang L."/>
            <person name="Zhang Z."/>
            <person name="Zhang Y."/>
            <person name="Huang X."/>
            <person name="Su Z."/>
            <person name="Tong W."/>
            <person name="Li J."/>
            <person name="Tong Z."/>
            <person name="Li S."/>
            <person name="Ye J."/>
            <person name="Wang L."/>
            <person name="Fang L."/>
            <person name="Lei T."/>
            <person name="Chen C."/>
            <person name="Chen H."/>
            <person name="Xu Z."/>
            <person name="Li H."/>
            <person name="Huang H."/>
            <person name="Zhang F."/>
            <person name="Xu H."/>
            <person name="Li N."/>
            <person name="Zhao C."/>
            <person name="Li S."/>
            <person name="Dong L."/>
            <person name="Huang Y."/>
            <person name="Li L."/>
            <person name="Xi Y."/>
            <person name="Qi Q."/>
            <person name="Li W."/>
            <person name="Zhang B."/>
            <person name="Hu W."/>
            <person name="Zhang Y."/>
            <person name="Tian X."/>
            <person name="Jiao Y."/>
            <person name="Liang X."/>
            <person name="Jin J."/>
            <person name="Gao L."/>
            <person name="Zheng W."/>
            <person name="Hao B."/>
            <person name="Liu S."/>
            <person name="Wang W."/>
            <person name="Yuan L."/>
            <person name="Cao M."/>
            <person name="McDermott J."/>
            <person name="Samudrala R."/>
            <person name="Wang J."/>
            <person name="Wong G.K."/>
            <person name="Yang H."/>
        </authorList>
    </citation>
    <scope>NUCLEOTIDE SEQUENCE [LARGE SCALE GENOMIC DNA]</scope>
</reference>
<gene>
    <name evidence="1" type="ORF">OsJ_01527</name>
</gene>
<dbReference type="EMBL" id="CM000138">
    <property type="protein sequence ID" value="EEE54444.1"/>
    <property type="molecule type" value="Genomic_DNA"/>
</dbReference>
<evidence type="ECO:0000313" key="1">
    <source>
        <dbReference type="EMBL" id="EEE54444.1"/>
    </source>
</evidence>
<organism evidence="1">
    <name type="scientific">Oryza sativa subsp. japonica</name>
    <name type="common">Rice</name>
    <dbReference type="NCBI Taxonomy" id="39947"/>
    <lineage>
        <taxon>Eukaryota</taxon>
        <taxon>Viridiplantae</taxon>
        <taxon>Streptophyta</taxon>
        <taxon>Embryophyta</taxon>
        <taxon>Tracheophyta</taxon>
        <taxon>Spermatophyta</taxon>
        <taxon>Magnoliopsida</taxon>
        <taxon>Liliopsida</taxon>
        <taxon>Poales</taxon>
        <taxon>Poaceae</taxon>
        <taxon>BOP clade</taxon>
        <taxon>Oryzoideae</taxon>
        <taxon>Oryzeae</taxon>
        <taxon>Oryzinae</taxon>
        <taxon>Oryza</taxon>
        <taxon>Oryza sativa</taxon>
    </lineage>
</organism>
<protein>
    <submittedName>
        <fullName evidence="1">Uncharacterized protein</fullName>
    </submittedName>
</protein>
<name>B9EW39_ORYSJ</name>
<dbReference type="Proteomes" id="UP000007752">
    <property type="component" value="Chromosome 1"/>
</dbReference>
<proteinExistence type="predicted"/>
<dbReference type="AlphaFoldDB" id="B9EW39"/>
<sequence length="104" mass="11456">MSSLLTPSTAAIIASRSPSTATSAGLPNLDAYESFTVIDGLKPKNVRAFVDLVFARQLLGLRWRSTTRHRASPRYLFWMGEYKAHDSNEKMTGYTGHASGHQLA</sequence>